<organism evidence="3">
    <name type="scientific">Melampsora larici-populina (strain 98AG31 / pathotype 3-4-7)</name>
    <name type="common">Poplar leaf rust fungus</name>
    <dbReference type="NCBI Taxonomy" id="747676"/>
    <lineage>
        <taxon>Eukaryota</taxon>
        <taxon>Fungi</taxon>
        <taxon>Dikarya</taxon>
        <taxon>Basidiomycota</taxon>
        <taxon>Pucciniomycotina</taxon>
        <taxon>Pucciniomycetes</taxon>
        <taxon>Pucciniales</taxon>
        <taxon>Melampsoraceae</taxon>
        <taxon>Melampsora</taxon>
    </lineage>
</organism>
<dbReference type="Proteomes" id="UP000001072">
    <property type="component" value="Unassembled WGS sequence"/>
</dbReference>
<dbReference type="KEGG" id="mlr:MELLADRAFT_108066"/>
<dbReference type="RefSeq" id="XP_007411981.1">
    <property type="nucleotide sequence ID" value="XM_007411919.1"/>
</dbReference>
<accession>F4RRV0</accession>
<dbReference type="EMBL" id="GL883116">
    <property type="protein sequence ID" value="EGG04890.1"/>
    <property type="molecule type" value="Genomic_DNA"/>
</dbReference>
<protein>
    <submittedName>
        <fullName evidence="2">Uncharacterized protein</fullName>
    </submittedName>
</protein>
<feature type="compositionally biased region" description="Basic residues" evidence="1">
    <location>
        <begin position="76"/>
        <end position="88"/>
    </location>
</feature>
<feature type="region of interest" description="Disordered" evidence="1">
    <location>
        <begin position="65"/>
        <end position="110"/>
    </location>
</feature>
<evidence type="ECO:0000313" key="2">
    <source>
        <dbReference type="EMBL" id="EGG04890.1"/>
    </source>
</evidence>
<dbReference type="AlphaFoldDB" id="F4RRV0"/>
<evidence type="ECO:0000313" key="3">
    <source>
        <dbReference type="Proteomes" id="UP000001072"/>
    </source>
</evidence>
<dbReference type="InParanoid" id="F4RRV0"/>
<name>F4RRV0_MELLP</name>
<dbReference type="VEuPathDB" id="FungiDB:MELLADRAFT_108066"/>
<sequence>MGLDVWREGLSLSKNSQFQGTDIRLEDEYFALKEKAQRDPTTHILQNNSGYLCKPPTELAPAGRKLARAAGGQVAPRRRYQTACRRSRTKEADRFQAQSTTQPGWKYSGRSGREKLVGLAQDEHKMGTITRQDVGQVDILFQ</sequence>
<gene>
    <name evidence="2" type="ORF">MELLADRAFT_108066</name>
</gene>
<reference evidence="3" key="1">
    <citation type="journal article" date="2011" name="Proc. Natl. Acad. Sci. U.S.A.">
        <title>Obligate biotrophy features unraveled by the genomic analysis of rust fungi.</title>
        <authorList>
            <person name="Duplessis S."/>
            <person name="Cuomo C.A."/>
            <person name="Lin Y.-C."/>
            <person name="Aerts A."/>
            <person name="Tisserant E."/>
            <person name="Veneault-Fourrey C."/>
            <person name="Joly D.L."/>
            <person name="Hacquard S."/>
            <person name="Amselem J."/>
            <person name="Cantarel B.L."/>
            <person name="Chiu R."/>
            <person name="Coutinho P.M."/>
            <person name="Feau N."/>
            <person name="Field M."/>
            <person name="Frey P."/>
            <person name="Gelhaye E."/>
            <person name="Goldberg J."/>
            <person name="Grabherr M.G."/>
            <person name="Kodira C.D."/>
            <person name="Kohler A."/>
            <person name="Kuees U."/>
            <person name="Lindquist E.A."/>
            <person name="Lucas S.M."/>
            <person name="Mago R."/>
            <person name="Mauceli E."/>
            <person name="Morin E."/>
            <person name="Murat C."/>
            <person name="Pangilinan J.L."/>
            <person name="Park R."/>
            <person name="Pearson M."/>
            <person name="Quesneville H."/>
            <person name="Rouhier N."/>
            <person name="Sakthikumar S."/>
            <person name="Salamov A.A."/>
            <person name="Schmutz J."/>
            <person name="Selles B."/>
            <person name="Shapiro H."/>
            <person name="Tanguay P."/>
            <person name="Tuskan G.A."/>
            <person name="Henrissat B."/>
            <person name="Van de Peer Y."/>
            <person name="Rouze P."/>
            <person name="Ellis J.G."/>
            <person name="Dodds P.N."/>
            <person name="Schein J.E."/>
            <person name="Zhong S."/>
            <person name="Hamelin R.C."/>
            <person name="Grigoriev I.V."/>
            <person name="Szabo L.J."/>
            <person name="Martin F."/>
        </authorList>
    </citation>
    <scope>NUCLEOTIDE SEQUENCE [LARGE SCALE GENOMIC DNA]</scope>
    <source>
        <strain evidence="3">98AG31 / pathotype 3-4-7</strain>
    </source>
</reference>
<evidence type="ECO:0000256" key="1">
    <source>
        <dbReference type="SAM" id="MobiDB-lite"/>
    </source>
</evidence>
<keyword evidence="3" id="KW-1185">Reference proteome</keyword>
<dbReference type="HOGENOM" id="CLU_1816225_0_0_1"/>
<proteinExistence type="predicted"/>
<dbReference type="GeneID" id="18923358"/>